<evidence type="ECO:0000313" key="2">
    <source>
        <dbReference type="Proteomes" id="UP000255515"/>
    </source>
</evidence>
<evidence type="ECO:0000313" key="1">
    <source>
        <dbReference type="EMBL" id="SUV52416.1"/>
    </source>
</evidence>
<sequence length="58" mass="6870">MINLVHTFTNKEASAHALYTYEYAKTDNLMDYSHHGGNRNKRCSLFYWQWKIANSSIQ</sequence>
<dbReference type="RefSeq" id="WP_181893756.1">
    <property type="nucleotide sequence ID" value="NZ_UFTJ01000003.1"/>
</dbReference>
<dbReference type="Proteomes" id="UP000255515">
    <property type="component" value="Unassembled WGS sequence"/>
</dbReference>
<gene>
    <name evidence="1" type="ORF">NCTC11661_01554</name>
</gene>
<protein>
    <submittedName>
        <fullName evidence="1">Uncharacterized protein</fullName>
    </submittedName>
</protein>
<name>A0A380ZUJ6_9FLAO</name>
<accession>A0A380ZUJ6</accession>
<reference evidence="1 2" key="1">
    <citation type="submission" date="2018-06" db="EMBL/GenBank/DDBJ databases">
        <authorList>
            <consortium name="Pathogen Informatics"/>
            <person name="Doyle S."/>
        </authorList>
    </citation>
    <scope>NUCLEOTIDE SEQUENCE [LARGE SCALE GENOMIC DNA]</scope>
    <source>
        <strain evidence="1 2">NCTC11661</strain>
    </source>
</reference>
<proteinExistence type="predicted"/>
<dbReference type="EMBL" id="UFTJ01000003">
    <property type="protein sequence ID" value="SUV52416.1"/>
    <property type="molecule type" value="Genomic_DNA"/>
</dbReference>
<dbReference type="AlphaFoldDB" id="A0A380ZUJ6"/>
<organism evidence="1 2">
    <name type="scientific">Bergeyella zoohelcum</name>
    <dbReference type="NCBI Taxonomy" id="1015"/>
    <lineage>
        <taxon>Bacteria</taxon>
        <taxon>Pseudomonadati</taxon>
        <taxon>Bacteroidota</taxon>
        <taxon>Flavobacteriia</taxon>
        <taxon>Flavobacteriales</taxon>
        <taxon>Weeksellaceae</taxon>
        <taxon>Bergeyella</taxon>
    </lineage>
</organism>